<evidence type="ECO:0000256" key="3">
    <source>
        <dbReference type="ARBA" id="ARBA00022741"/>
    </source>
</evidence>
<dbReference type="InterPro" id="IPR000330">
    <property type="entry name" value="SNF2_N"/>
</dbReference>
<evidence type="ECO:0000256" key="7">
    <source>
        <dbReference type="ARBA" id="ARBA00023054"/>
    </source>
</evidence>
<dbReference type="FunFam" id="3.40.50.10810:FF:000015">
    <property type="entry name" value="lymphoid-specific helicase isoform X1"/>
    <property type="match status" value="1"/>
</dbReference>
<dbReference type="InterPro" id="IPR038718">
    <property type="entry name" value="SNF2-like_sf"/>
</dbReference>
<dbReference type="GO" id="GO:0004386">
    <property type="term" value="F:helicase activity"/>
    <property type="evidence" value="ECO:0007669"/>
    <property type="project" value="UniProtKB-KW"/>
</dbReference>
<evidence type="ECO:0000256" key="4">
    <source>
        <dbReference type="ARBA" id="ARBA00022801"/>
    </source>
</evidence>
<keyword evidence="7" id="KW-0175">Coiled coil</keyword>
<dbReference type="RefSeq" id="XP_030757465.1">
    <property type="nucleotide sequence ID" value="XM_030901605.1"/>
</dbReference>
<reference evidence="11" key="1">
    <citation type="submission" date="2025-08" db="UniProtKB">
        <authorList>
            <consortium name="RefSeq"/>
        </authorList>
    </citation>
    <scope>IDENTIFICATION</scope>
    <source>
        <tissue evidence="11">Gonads</tissue>
    </source>
</reference>
<name>A0A6J2Y385_SITOR</name>
<keyword evidence="6" id="KW-0067">ATP-binding</keyword>
<keyword evidence="5" id="KW-0347">Helicase</keyword>
<keyword evidence="3" id="KW-0547">Nucleotide-binding</keyword>
<dbReference type="Gene3D" id="3.40.50.10810">
    <property type="entry name" value="Tandem AAA-ATPase domain"/>
    <property type="match status" value="1"/>
</dbReference>
<comment type="similarity">
    <text evidence="2">Belongs to the SNF2/RAD54 helicase family.</text>
</comment>
<keyword evidence="8" id="KW-0539">Nucleus</keyword>
<comment type="subcellular location">
    <subcellularLocation>
        <location evidence="1">Nucleus</location>
    </subcellularLocation>
</comment>
<feature type="non-terminal residue" evidence="11">
    <location>
        <position position="421"/>
    </location>
</feature>
<evidence type="ECO:0000256" key="8">
    <source>
        <dbReference type="ARBA" id="ARBA00023242"/>
    </source>
</evidence>
<evidence type="ECO:0000259" key="9">
    <source>
        <dbReference type="PROSITE" id="PS51192"/>
    </source>
</evidence>
<evidence type="ECO:0000313" key="10">
    <source>
        <dbReference type="Proteomes" id="UP000504635"/>
    </source>
</evidence>
<evidence type="ECO:0000313" key="11">
    <source>
        <dbReference type="RefSeq" id="XP_030757465.1"/>
    </source>
</evidence>
<feature type="domain" description="Helicase ATP-binding" evidence="9">
    <location>
        <begin position="156"/>
        <end position="326"/>
    </location>
</feature>
<dbReference type="PROSITE" id="PS51192">
    <property type="entry name" value="HELICASE_ATP_BIND_1"/>
    <property type="match status" value="1"/>
</dbReference>
<dbReference type="GO" id="GO:0005634">
    <property type="term" value="C:nucleus"/>
    <property type="evidence" value="ECO:0007669"/>
    <property type="project" value="UniProtKB-SubCell"/>
</dbReference>
<keyword evidence="10" id="KW-1185">Reference proteome</keyword>
<evidence type="ECO:0000256" key="1">
    <source>
        <dbReference type="ARBA" id="ARBA00004123"/>
    </source>
</evidence>
<dbReference type="InterPro" id="IPR027417">
    <property type="entry name" value="P-loop_NTPase"/>
</dbReference>
<evidence type="ECO:0000256" key="5">
    <source>
        <dbReference type="ARBA" id="ARBA00022806"/>
    </source>
</evidence>
<dbReference type="Pfam" id="PF00176">
    <property type="entry name" value="SNF2-rel_dom"/>
    <property type="match status" value="1"/>
</dbReference>
<accession>A0A6J2Y385</accession>
<dbReference type="GO" id="GO:0005524">
    <property type="term" value="F:ATP binding"/>
    <property type="evidence" value="ECO:0007669"/>
    <property type="project" value="UniProtKB-KW"/>
</dbReference>
<gene>
    <name evidence="11" type="primary">LOC115883270</name>
</gene>
<dbReference type="GeneID" id="115883270"/>
<dbReference type="GO" id="GO:0016787">
    <property type="term" value="F:hydrolase activity"/>
    <property type="evidence" value="ECO:0007669"/>
    <property type="project" value="UniProtKB-KW"/>
</dbReference>
<protein>
    <submittedName>
        <fullName evidence="11">Lymphoid-specific helicase-like</fullName>
    </submittedName>
</protein>
<proteinExistence type="inferred from homology"/>
<dbReference type="PANTHER" id="PTHR10799">
    <property type="entry name" value="SNF2/RAD54 HELICASE FAMILY"/>
    <property type="match status" value="1"/>
</dbReference>
<keyword evidence="4" id="KW-0378">Hydrolase</keyword>
<sequence>MDDKENVSLLSNVSSINVPANESATKEIAENAGEFGVKVEPTAKRKYYVVDKQTEAEERREAALNQMRYLLSLCDKYSELYKKTLSTENSKQLKHPKQINKFTHTLGKEDIEGIQSELKNKPKAQAGKDLDITEYLTYFQNGKLHPYQVEGVSWLYTLFMNGTNGILADEMGLGKTVQIIALICVLLERNVPGPFLIVAPLSTIPNWASEFKRFAPEVPVVVLYGKTESRQENMPKMFRKYIIGALHTYPVVITSYQVPVMESSKFLRMRWKYIIVDEGHRIKNHKSQLALKLREFKSENRIILTGTPLQNNMMELWALLNFLLPTFFNDMETFTELFLMEDIQNEGQLIKQEESNNLVSKIHKVLTPFMLRRLKKDVLIDMVPKKELLVYCPMSDLQLKLYQSVIDNNFAILTDKKEEEE</sequence>
<dbReference type="InterPro" id="IPR014001">
    <property type="entry name" value="Helicase_ATP-bd"/>
</dbReference>
<dbReference type="SMART" id="SM00487">
    <property type="entry name" value="DEXDc"/>
    <property type="match status" value="1"/>
</dbReference>
<evidence type="ECO:0000256" key="6">
    <source>
        <dbReference type="ARBA" id="ARBA00022840"/>
    </source>
</evidence>
<dbReference type="InParanoid" id="A0A6J2Y385"/>
<dbReference type="OrthoDB" id="448448at2759"/>
<evidence type="ECO:0000256" key="2">
    <source>
        <dbReference type="ARBA" id="ARBA00007025"/>
    </source>
</evidence>
<dbReference type="KEGG" id="soy:115883270"/>
<organism evidence="10 11">
    <name type="scientific">Sitophilus oryzae</name>
    <name type="common">Rice weevil</name>
    <name type="synonym">Curculio oryzae</name>
    <dbReference type="NCBI Taxonomy" id="7048"/>
    <lineage>
        <taxon>Eukaryota</taxon>
        <taxon>Metazoa</taxon>
        <taxon>Ecdysozoa</taxon>
        <taxon>Arthropoda</taxon>
        <taxon>Hexapoda</taxon>
        <taxon>Insecta</taxon>
        <taxon>Pterygota</taxon>
        <taxon>Neoptera</taxon>
        <taxon>Endopterygota</taxon>
        <taxon>Coleoptera</taxon>
        <taxon>Polyphaga</taxon>
        <taxon>Cucujiformia</taxon>
        <taxon>Curculionidae</taxon>
        <taxon>Dryophthorinae</taxon>
        <taxon>Sitophilus</taxon>
    </lineage>
</organism>
<dbReference type="Proteomes" id="UP000504635">
    <property type="component" value="Unplaced"/>
</dbReference>
<dbReference type="SUPFAM" id="SSF52540">
    <property type="entry name" value="P-loop containing nucleoside triphosphate hydrolases"/>
    <property type="match status" value="1"/>
</dbReference>
<dbReference type="AlphaFoldDB" id="A0A6J2Y385"/>